<evidence type="ECO:0000313" key="1">
    <source>
        <dbReference type="EMBL" id="HIH69653.1"/>
    </source>
</evidence>
<evidence type="ECO:0000313" key="2">
    <source>
        <dbReference type="Proteomes" id="UP000600363"/>
    </source>
</evidence>
<reference evidence="1" key="1">
    <citation type="journal article" date="2020" name="bioRxiv">
        <title>A rank-normalized archaeal taxonomy based on genome phylogeny resolves widespread incomplete and uneven classifications.</title>
        <authorList>
            <person name="Rinke C."/>
            <person name="Chuvochina M."/>
            <person name="Mussig A.J."/>
            <person name="Chaumeil P.-A."/>
            <person name="Waite D.W."/>
            <person name="Whitman W.B."/>
            <person name="Parks D.H."/>
            <person name="Hugenholtz P."/>
        </authorList>
    </citation>
    <scope>NUCLEOTIDE SEQUENCE</scope>
    <source>
        <strain evidence="1">UBA12518</strain>
    </source>
</reference>
<accession>A0A832RWR4</accession>
<name>A0A832RWR4_9EURY</name>
<comment type="caution">
    <text evidence="1">The sequence shown here is derived from an EMBL/GenBank/DDBJ whole genome shotgun (WGS) entry which is preliminary data.</text>
</comment>
<gene>
    <name evidence="1" type="ORF">HA299_03410</name>
</gene>
<sequence>MARQLDEDEMRLLSKLIEGSVDDPEEKAKRYHAILPPLANHHSASVQDFAERLSRLSDEELSFVVGLVREGKESLSRLEPEYVEAFLDVVDERLGREAALEVFDIYKLVEGL</sequence>
<organism evidence="1 2">
    <name type="scientific">Methermicoccus shengliensis</name>
    <dbReference type="NCBI Taxonomy" id="660064"/>
    <lineage>
        <taxon>Archaea</taxon>
        <taxon>Methanobacteriati</taxon>
        <taxon>Methanobacteriota</taxon>
        <taxon>Stenosarchaea group</taxon>
        <taxon>Methanomicrobia</taxon>
        <taxon>Methanosarcinales</taxon>
        <taxon>Methermicoccaceae</taxon>
        <taxon>Methermicoccus</taxon>
    </lineage>
</organism>
<dbReference type="AlphaFoldDB" id="A0A832RWR4"/>
<dbReference type="Proteomes" id="UP000600363">
    <property type="component" value="Unassembled WGS sequence"/>
</dbReference>
<dbReference type="EMBL" id="DUIH01000011">
    <property type="protein sequence ID" value="HIH69653.1"/>
    <property type="molecule type" value="Genomic_DNA"/>
</dbReference>
<protein>
    <submittedName>
        <fullName evidence="1">Uncharacterized protein</fullName>
    </submittedName>
</protein>
<proteinExistence type="predicted"/>
<dbReference type="RefSeq" id="WP_042687488.1">
    <property type="nucleotide sequence ID" value="NZ_DUIH01000011.1"/>
</dbReference>